<dbReference type="PRINTS" id="PR00781">
    <property type="entry name" value="LIPOSIGPTASE"/>
</dbReference>
<evidence type="ECO:0000313" key="12">
    <source>
        <dbReference type="EMBL" id="AKG08233.1"/>
    </source>
</evidence>
<reference evidence="12 13" key="1">
    <citation type="submission" date="2015-05" db="EMBL/GenBank/DDBJ databases">
        <authorList>
            <person name="Dickey A."/>
            <person name="Clawson M."/>
            <person name="Bono J."/>
            <person name="Loy J.D."/>
        </authorList>
    </citation>
    <scope>NUCLEOTIDE SEQUENCE [LARGE SCALE GENOMIC DNA]</scope>
    <source>
        <strain evidence="12 13">22581</strain>
    </source>
</reference>
<comment type="similarity">
    <text evidence="1 9 11">Belongs to the peptidase A8 family.</text>
</comment>
<keyword evidence="4 9" id="KW-0812">Transmembrane</keyword>
<feature type="transmembrane region" description="Helical" evidence="9">
    <location>
        <begin position="72"/>
        <end position="89"/>
    </location>
</feature>
<dbReference type="EMBL" id="CP011376">
    <property type="protein sequence ID" value="AKG08233.1"/>
    <property type="molecule type" value="Genomic_DNA"/>
</dbReference>
<gene>
    <name evidence="9" type="primary">lspA</name>
    <name evidence="12" type="ORF">AAX06_08855</name>
</gene>
<dbReference type="PANTHER" id="PTHR33695:SF1">
    <property type="entry name" value="LIPOPROTEIN SIGNAL PEPTIDASE"/>
    <property type="match status" value="1"/>
</dbReference>
<evidence type="ECO:0000256" key="6">
    <source>
        <dbReference type="ARBA" id="ARBA00022801"/>
    </source>
</evidence>
<feature type="transmembrane region" description="Helical" evidence="9">
    <location>
        <begin position="12"/>
        <end position="31"/>
    </location>
</feature>
<dbReference type="AlphaFoldDB" id="A0AAC8PWD7"/>
<comment type="catalytic activity">
    <reaction evidence="9 10">
        <text>Release of signal peptides from bacterial membrane prolipoproteins. Hydrolyzes -Xaa-Yaa-Zaa-|-(S,diacylglyceryl)Cys-, in which Xaa is hydrophobic (preferably Leu), and Yaa (Ala or Ser) and Zaa (Gly or Ala) have small, neutral side chains.</text>
        <dbReference type="EC" id="3.4.23.36"/>
    </reaction>
</comment>
<evidence type="ECO:0000256" key="11">
    <source>
        <dbReference type="RuleBase" id="RU004181"/>
    </source>
</evidence>
<dbReference type="PANTHER" id="PTHR33695">
    <property type="entry name" value="LIPOPROTEIN SIGNAL PEPTIDASE"/>
    <property type="match status" value="1"/>
</dbReference>
<dbReference type="EC" id="3.4.23.36" evidence="9"/>
<feature type="active site" evidence="9">
    <location>
        <position position="125"/>
    </location>
</feature>
<keyword evidence="3 9" id="KW-0645">Protease</keyword>
<dbReference type="HAMAP" id="MF_00161">
    <property type="entry name" value="LspA"/>
    <property type="match status" value="1"/>
</dbReference>
<dbReference type="NCBIfam" id="TIGR00077">
    <property type="entry name" value="lspA"/>
    <property type="match status" value="1"/>
</dbReference>
<dbReference type="GO" id="GO:0005886">
    <property type="term" value="C:plasma membrane"/>
    <property type="evidence" value="ECO:0007669"/>
    <property type="project" value="UniProtKB-SubCell"/>
</dbReference>
<evidence type="ECO:0000256" key="4">
    <source>
        <dbReference type="ARBA" id="ARBA00022692"/>
    </source>
</evidence>
<keyword evidence="7 9" id="KW-1133">Transmembrane helix</keyword>
<evidence type="ECO:0000256" key="9">
    <source>
        <dbReference type="HAMAP-Rule" id="MF_00161"/>
    </source>
</evidence>
<evidence type="ECO:0000256" key="8">
    <source>
        <dbReference type="ARBA" id="ARBA00023136"/>
    </source>
</evidence>
<dbReference type="Pfam" id="PF01252">
    <property type="entry name" value="Peptidase_A8"/>
    <property type="match status" value="1"/>
</dbReference>
<feature type="active site" evidence="9">
    <location>
        <position position="144"/>
    </location>
</feature>
<evidence type="ECO:0000256" key="10">
    <source>
        <dbReference type="RuleBase" id="RU000594"/>
    </source>
</evidence>
<feature type="transmembrane region" description="Helical" evidence="9">
    <location>
        <begin position="135"/>
        <end position="156"/>
    </location>
</feature>
<protein>
    <recommendedName>
        <fullName evidence="9">Lipoprotein signal peptidase</fullName>
        <ecNumber evidence="9">3.4.23.36</ecNumber>
    </recommendedName>
    <alternativeName>
        <fullName evidence="9">Prolipoprotein signal peptidase</fullName>
    </alternativeName>
    <alternativeName>
        <fullName evidence="9">Signal peptidase II</fullName>
        <shortName evidence="9">SPase II</shortName>
    </alternativeName>
</protein>
<dbReference type="InterPro" id="IPR001872">
    <property type="entry name" value="Peptidase_A8"/>
</dbReference>
<feature type="transmembrane region" description="Helical" evidence="9">
    <location>
        <begin position="98"/>
        <end position="115"/>
    </location>
</feature>
<dbReference type="RefSeq" id="WP_046696165.1">
    <property type="nucleotide sequence ID" value="NZ_CP011376.1"/>
</dbReference>
<comment type="subcellular location">
    <subcellularLocation>
        <location evidence="9">Cell membrane</location>
        <topology evidence="9">Multi-pass membrane protein</topology>
    </subcellularLocation>
</comment>
<accession>A0AAC8PWD7</accession>
<evidence type="ECO:0000256" key="3">
    <source>
        <dbReference type="ARBA" id="ARBA00022670"/>
    </source>
</evidence>
<sequence>MPNQANGKGAMKFYLIALAMLILDQLTKYYFNSTFELHETVDVIPPVLNWTLAYNYGAAFSFLANAGGWQKYFFAILGLAVSTFIISYLRQIPKTAKILSWGLALVLGGAIGNVIDRFLHGYVIDFIHVHYANVWHYPVFNIADIGICVGMVLVVWDMLFLENKRKNQSQNKKGK</sequence>
<evidence type="ECO:0000256" key="5">
    <source>
        <dbReference type="ARBA" id="ARBA00022750"/>
    </source>
</evidence>
<keyword evidence="6 9" id="KW-0378">Hydrolase</keyword>
<dbReference type="NCBIfam" id="NF011366">
    <property type="entry name" value="PRK14785.1"/>
    <property type="match status" value="1"/>
</dbReference>
<organism evidence="12 13">
    <name type="scientific">Moraxella bovoculi</name>
    <dbReference type="NCBI Taxonomy" id="386891"/>
    <lineage>
        <taxon>Bacteria</taxon>
        <taxon>Pseudomonadati</taxon>
        <taxon>Pseudomonadota</taxon>
        <taxon>Gammaproteobacteria</taxon>
        <taxon>Moraxellales</taxon>
        <taxon>Moraxellaceae</taxon>
        <taxon>Moraxella</taxon>
    </lineage>
</organism>
<dbReference type="Proteomes" id="UP000077465">
    <property type="component" value="Chromosome"/>
</dbReference>
<evidence type="ECO:0000256" key="2">
    <source>
        <dbReference type="ARBA" id="ARBA00022475"/>
    </source>
</evidence>
<name>A0AAC8PWD7_9GAMM</name>
<keyword evidence="5 9" id="KW-0064">Aspartyl protease</keyword>
<dbReference type="PROSITE" id="PS00855">
    <property type="entry name" value="SPASE_II"/>
    <property type="match status" value="1"/>
</dbReference>
<dbReference type="GO" id="GO:0004190">
    <property type="term" value="F:aspartic-type endopeptidase activity"/>
    <property type="evidence" value="ECO:0007669"/>
    <property type="project" value="UniProtKB-UniRule"/>
</dbReference>
<comment type="function">
    <text evidence="9 10">This protein specifically catalyzes the removal of signal peptides from prolipoproteins.</text>
</comment>
<dbReference type="GO" id="GO:0006508">
    <property type="term" value="P:proteolysis"/>
    <property type="evidence" value="ECO:0007669"/>
    <property type="project" value="UniProtKB-KW"/>
</dbReference>
<evidence type="ECO:0000256" key="1">
    <source>
        <dbReference type="ARBA" id="ARBA00006139"/>
    </source>
</evidence>
<keyword evidence="2 9" id="KW-1003">Cell membrane</keyword>
<keyword evidence="8 9" id="KW-0472">Membrane</keyword>
<evidence type="ECO:0000313" key="13">
    <source>
        <dbReference type="Proteomes" id="UP000077465"/>
    </source>
</evidence>
<proteinExistence type="inferred from homology"/>
<evidence type="ECO:0000256" key="7">
    <source>
        <dbReference type="ARBA" id="ARBA00022989"/>
    </source>
</evidence>
<comment type="pathway">
    <text evidence="9">Protein modification; lipoprotein biosynthesis (signal peptide cleavage).</text>
</comment>